<dbReference type="Proteomes" id="UP000238823">
    <property type="component" value="Unassembled WGS sequence"/>
</dbReference>
<organism evidence="2 3">
    <name type="scientific">Enhygromyxa salina</name>
    <dbReference type="NCBI Taxonomy" id="215803"/>
    <lineage>
        <taxon>Bacteria</taxon>
        <taxon>Pseudomonadati</taxon>
        <taxon>Myxococcota</taxon>
        <taxon>Polyangia</taxon>
        <taxon>Nannocystales</taxon>
        <taxon>Nannocystaceae</taxon>
        <taxon>Enhygromyxa</taxon>
    </lineage>
</organism>
<accession>A0A2S9YW08</accession>
<comment type="caution">
    <text evidence="2">The sequence shown here is derived from an EMBL/GenBank/DDBJ whole genome shotgun (WGS) entry which is preliminary data.</text>
</comment>
<dbReference type="OrthoDB" id="5511246at2"/>
<proteinExistence type="predicted"/>
<sequence>MSEAEDKPRETTEPSAPARPTPGPSPSQALVDQLVAVFREQLERALDVELRDDIGTTALAYVDHYLTLLREEQREPIISLVAAGAGAWFGELVRREVGGVWIGDGTDPRRLRLLLEPQFLHVSPVDLAYEAIFAGSPDPGDPRIPQGAALDGAYHLRKRAEQPDELDDHAWVTERLAEVPEVPEDQFYSLTGRFETLELILQLLAGRDVERSREPTSYHLNDYVEALTAAEPSTRSNDR</sequence>
<gene>
    <name evidence="2" type="ORF">ENSA7_09800</name>
</gene>
<evidence type="ECO:0000256" key="1">
    <source>
        <dbReference type="SAM" id="MobiDB-lite"/>
    </source>
</evidence>
<name>A0A2S9YW08_9BACT</name>
<feature type="compositionally biased region" description="Basic and acidic residues" evidence="1">
    <location>
        <begin position="1"/>
        <end position="12"/>
    </location>
</feature>
<protein>
    <submittedName>
        <fullName evidence="2">Uncharacterized protein</fullName>
    </submittedName>
</protein>
<reference evidence="2 3" key="1">
    <citation type="submission" date="2018-03" db="EMBL/GenBank/DDBJ databases">
        <title>Draft Genome Sequences of the Obligatory Marine Myxobacteria Enhygromyxa salina SWB007.</title>
        <authorList>
            <person name="Poehlein A."/>
            <person name="Moghaddam J.A."/>
            <person name="Harms H."/>
            <person name="Alanjari M."/>
            <person name="Koenig G.M."/>
            <person name="Daniel R."/>
            <person name="Schaeberle T.F."/>
        </authorList>
    </citation>
    <scope>NUCLEOTIDE SEQUENCE [LARGE SCALE GENOMIC DNA]</scope>
    <source>
        <strain evidence="2 3">SWB007</strain>
    </source>
</reference>
<dbReference type="RefSeq" id="WP_106088035.1">
    <property type="nucleotide sequence ID" value="NZ_PVNL01000029.1"/>
</dbReference>
<evidence type="ECO:0000313" key="3">
    <source>
        <dbReference type="Proteomes" id="UP000238823"/>
    </source>
</evidence>
<evidence type="ECO:0000313" key="2">
    <source>
        <dbReference type="EMBL" id="PRQ09288.1"/>
    </source>
</evidence>
<dbReference type="EMBL" id="PVNL01000029">
    <property type="protein sequence ID" value="PRQ09288.1"/>
    <property type="molecule type" value="Genomic_DNA"/>
</dbReference>
<feature type="region of interest" description="Disordered" evidence="1">
    <location>
        <begin position="1"/>
        <end position="26"/>
    </location>
</feature>
<dbReference type="AlphaFoldDB" id="A0A2S9YW08"/>